<evidence type="ECO:0000256" key="1">
    <source>
        <dbReference type="ARBA" id="ARBA00004496"/>
    </source>
</evidence>
<dbReference type="FunFam" id="3.30.420.10:FF:000014">
    <property type="entry name" value="Piwi-like RNA-mediated gene silencing 1"/>
    <property type="match status" value="1"/>
</dbReference>
<feature type="region of interest" description="Disordered" evidence="8">
    <location>
        <begin position="1"/>
        <end position="102"/>
    </location>
</feature>
<evidence type="ECO:0000256" key="7">
    <source>
        <dbReference type="ARBA" id="ARBA00038291"/>
    </source>
</evidence>
<dbReference type="SUPFAM" id="SSF53098">
    <property type="entry name" value="Ribonuclease H-like"/>
    <property type="match status" value="1"/>
</dbReference>
<dbReference type="KEGG" id="btab:109039896"/>
<sequence>MSQPQAPAGRGRARATARGKPPPQTQGRGTEPRRPGPPASGPGPSTAPPQPTVAGRAGARTVEKDAAQGITSGMGQLSVGSATSGSTTGNGNGGNPIGRGAMRGRRQIDSSYVPAELLQTRNKTLATKQGSQGTPVALCANYFPLKTVTNWCLYHYNVSFNPSDEDRVFIKKQLIRDKLRELTQGSGFLFDGNSLFLSVKLPQDNIEFIAKRHYDEQQFQVTIQFTNDLQPSDPHYLQVFGVLVRKCLGALNLQLIGRNYFDKEARQDIPRFNLSLWPGYINSIRQHERSILMCAEITTKVMRKDTALELARACYQSSKDAQAFQDTFKKTIIGTSVMTKYNDRNYRVDDVDFKVNPMSEFDTKDGGKMKYVDYYQNKYNVKITDLRQPLLISKSKAKEIRSGQKEFVYLVPELCQMTGLTDEMVSNIQLMRAVADITRVGPGERINRLLKLNERFRKVPQVMADLKQWNMSLDTDLVQFKGRILPPFTIKAGNNITYPVGRDTDWTRELRSNAQFFSKDIQNWVVIVPERNMQNAQGFVGMIIKAASGMKIHFAHPKFVPIPGVRISDYISAIDKVLGDGLPELLMTFLPNNRADTYAAIKKKCYIDRSVANQVILDKTTQNKGALSIATKVAIQMNCKMGGAPWAVPVPLKNLMVVGFDVNHDTNQKERSFGALVASLNNSFSRYFSAVSAHKDGGELSRDFAFNLSLALREYKIHNNCLPERIVIYRDGVGEGQIPYVKDTEIKAVKHMLPEVYSGSPLPKLVVVVVTKRINTRIFTAKRENPVPGTVVDDVITFPHKYDFFLVSQTVRQGTVSPTSYNVIHDECDFAPDHLQRLTYALTHVYYNWSGTVRVPAPCQYAHKLAYLVGTLLHQAPSDGMKNLLYFL</sequence>
<keyword evidence="5" id="KW-0694">RNA-binding</keyword>
<dbReference type="AlphaFoldDB" id="A0A7S5HGM6"/>
<reference evidence="11" key="2">
    <citation type="submission" date="2021-12" db="EMBL/GenBank/DDBJ databases">
        <authorList>
            <person name="King R."/>
        </authorList>
    </citation>
    <scope>NUCLEOTIDE SEQUENCE</scope>
</reference>
<dbReference type="Pfam" id="PF23278">
    <property type="entry name" value="Piwi_N"/>
    <property type="match status" value="1"/>
</dbReference>
<comment type="similarity">
    <text evidence="7">Belongs to the argonaute family. Piwi subfamily.</text>
</comment>
<organism evidence="12">
    <name type="scientific">Bemisia tabaci</name>
    <name type="common">Sweetpotato whitefly</name>
    <name type="synonym">Aleurodes tabaci</name>
    <dbReference type="NCBI Taxonomy" id="7038"/>
    <lineage>
        <taxon>Eukaryota</taxon>
        <taxon>Metazoa</taxon>
        <taxon>Ecdysozoa</taxon>
        <taxon>Arthropoda</taxon>
        <taxon>Hexapoda</taxon>
        <taxon>Insecta</taxon>
        <taxon>Pterygota</taxon>
        <taxon>Neoptera</taxon>
        <taxon>Paraneoptera</taxon>
        <taxon>Hemiptera</taxon>
        <taxon>Sternorrhyncha</taxon>
        <taxon>Aleyrodoidea</taxon>
        <taxon>Aleyrodidae</taxon>
        <taxon>Aleyrodinae</taxon>
        <taxon>Bemisia</taxon>
    </lineage>
</organism>
<dbReference type="SMART" id="SM00949">
    <property type="entry name" value="PAZ"/>
    <property type="match status" value="1"/>
</dbReference>
<evidence type="ECO:0000256" key="6">
    <source>
        <dbReference type="ARBA" id="ARBA00023158"/>
    </source>
</evidence>
<dbReference type="Gene3D" id="3.30.420.10">
    <property type="entry name" value="Ribonuclease H-like superfamily/Ribonuclease H"/>
    <property type="match status" value="1"/>
</dbReference>
<evidence type="ECO:0000256" key="8">
    <source>
        <dbReference type="SAM" id="MobiDB-lite"/>
    </source>
</evidence>
<comment type="subcellular location">
    <subcellularLocation>
        <location evidence="1">Cytoplasm</location>
    </subcellularLocation>
</comment>
<evidence type="ECO:0000256" key="2">
    <source>
        <dbReference type="ARBA" id="ARBA00022473"/>
    </source>
</evidence>
<dbReference type="GO" id="GO:0030154">
    <property type="term" value="P:cell differentiation"/>
    <property type="evidence" value="ECO:0007669"/>
    <property type="project" value="UniProtKB-KW"/>
</dbReference>
<evidence type="ECO:0000259" key="9">
    <source>
        <dbReference type="PROSITE" id="PS50821"/>
    </source>
</evidence>
<name>A0A7S5HGM6_BEMTA</name>
<dbReference type="Pfam" id="PF02170">
    <property type="entry name" value="PAZ"/>
    <property type="match status" value="1"/>
</dbReference>
<dbReference type="Gene3D" id="2.170.260.10">
    <property type="entry name" value="paz domain"/>
    <property type="match status" value="1"/>
</dbReference>
<dbReference type="EMBL" id="MN738139">
    <property type="protein sequence ID" value="QHB15676.1"/>
    <property type="molecule type" value="mRNA"/>
</dbReference>
<keyword evidence="6" id="KW-0943">RNA-mediated gene silencing</keyword>
<feature type="compositionally biased region" description="Low complexity" evidence="8">
    <location>
        <begin position="1"/>
        <end position="10"/>
    </location>
</feature>
<dbReference type="InterPro" id="IPR003165">
    <property type="entry name" value="Piwi"/>
</dbReference>
<dbReference type="CDD" id="cd02845">
    <property type="entry name" value="PAZ_piwi_like"/>
    <property type="match status" value="1"/>
</dbReference>
<dbReference type="InterPro" id="IPR012337">
    <property type="entry name" value="RNaseH-like_sf"/>
</dbReference>
<dbReference type="Gene3D" id="3.40.50.2300">
    <property type="match status" value="1"/>
</dbReference>
<dbReference type="PANTHER" id="PTHR22891">
    <property type="entry name" value="EUKARYOTIC TRANSLATION INITIATION FACTOR 2C"/>
    <property type="match status" value="1"/>
</dbReference>
<evidence type="ECO:0000313" key="11">
    <source>
        <dbReference type="EMBL" id="CAH0387794.1"/>
    </source>
</evidence>
<keyword evidence="4" id="KW-0221">Differentiation</keyword>
<proteinExistence type="evidence at transcript level"/>
<feature type="compositionally biased region" description="Polar residues" evidence="8">
    <location>
        <begin position="69"/>
        <end position="79"/>
    </location>
</feature>
<evidence type="ECO:0000256" key="4">
    <source>
        <dbReference type="ARBA" id="ARBA00022782"/>
    </source>
</evidence>
<evidence type="ECO:0000313" key="13">
    <source>
        <dbReference type="Proteomes" id="UP001152759"/>
    </source>
</evidence>
<gene>
    <name evidence="11" type="ORF">BEMITA_LOCUS6765</name>
</gene>
<dbReference type="GO" id="GO:0140965">
    <property type="term" value="P:secondary piRNA processing"/>
    <property type="evidence" value="ECO:0007669"/>
    <property type="project" value="UniProtKB-ARBA"/>
</dbReference>
<dbReference type="InterPro" id="IPR036085">
    <property type="entry name" value="PAZ_dom_sf"/>
</dbReference>
<dbReference type="GO" id="GO:0005737">
    <property type="term" value="C:cytoplasm"/>
    <property type="evidence" value="ECO:0007669"/>
    <property type="project" value="UniProtKB-SubCell"/>
</dbReference>
<dbReference type="GO" id="GO:0003723">
    <property type="term" value="F:RNA binding"/>
    <property type="evidence" value="ECO:0007669"/>
    <property type="project" value="UniProtKB-KW"/>
</dbReference>
<dbReference type="Proteomes" id="UP001152759">
    <property type="component" value="Chromosome 3"/>
</dbReference>
<dbReference type="InterPro" id="IPR036397">
    <property type="entry name" value="RNaseH_sf"/>
</dbReference>
<dbReference type="InterPro" id="IPR003100">
    <property type="entry name" value="PAZ_dom"/>
</dbReference>
<dbReference type="PROSITE" id="PS50821">
    <property type="entry name" value="PAZ"/>
    <property type="match status" value="1"/>
</dbReference>
<dbReference type="CDD" id="cd04658">
    <property type="entry name" value="Piwi_piwi-like_Euk"/>
    <property type="match status" value="1"/>
</dbReference>
<keyword evidence="2" id="KW-0217">Developmental protein</keyword>
<feature type="compositionally biased region" description="Gly residues" evidence="8">
    <location>
        <begin position="88"/>
        <end position="97"/>
    </location>
</feature>
<reference evidence="12" key="1">
    <citation type="submission" date="2019-11" db="EMBL/GenBank/DDBJ databases">
        <title>Identification of Saliva Proteins of the Whitefly Bemisia tabaci by Transcriptome and LC-MS/MS Analyses.</title>
        <authorList>
            <person name="Huang H.-J."/>
        </authorList>
    </citation>
    <scope>NUCLEOTIDE SEQUENCE</scope>
</reference>
<dbReference type="Pfam" id="PF02171">
    <property type="entry name" value="Piwi"/>
    <property type="match status" value="1"/>
</dbReference>
<evidence type="ECO:0000313" key="12">
    <source>
        <dbReference type="EMBL" id="QHB15676.1"/>
    </source>
</evidence>
<feature type="domain" description="Piwi" evidence="10">
    <location>
        <begin position="585"/>
        <end position="874"/>
    </location>
</feature>
<dbReference type="PROSITE" id="PS50822">
    <property type="entry name" value="PIWI"/>
    <property type="match status" value="1"/>
</dbReference>
<dbReference type="FunFam" id="2.170.260.10:FF:000003">
    <property type="entry name" value="Piwi-like RNA-mediated gene silencing 2"/>
    <property type="match status" value="1"/>
</dbReference>
<dbReference type="SUPFAM" id="SSF101690">
    <property type="entry name" value="PAZ domain"/>
    <property type="match status" value="1"/>
</dbReference>
<dbReference type="EMBL" id="OU963864">
    <property type="protein sequence ID" value="CAH0387794.1"/>
    <property type="molecule type" value="Genomic_DNA"/>
</dbReference>
<protein>
    <submittedName>
        <fullName evidence="12">Aubergine-like protein</fullName>
    </submittedName>
</protein>
<feature type="compositionally biased region" description="Pro residues" evidence="8">
    <location>
        <begin position="35"/>
        <end position="51"/>
    </location>
</feature>
<keyword evidence="13" id="KW-1185">Reference proteome</keyword>
<evidence type="ECO:0000256" key="3">
    <source>
        <dbReference type="ARBA" id="ARBA00022490"/>
    </source>
</evidence>
<feature type="domain" description="PAZ" evidence="9">
    <location>
        <begin position="306"/>
        <end position="419"/>
    </location>
</feature>
<evidence type="ECO:0000256" key="5">
    <source>
        <dbReference type="ARBA" id="ARBA00022884"/>
    </source>
</evidence>
<evidence type="ECO:0000259" key="10">
    <source>
        <dbReference type="PROSITE" id="PS50822"/>
    </source>
</evidence>
<dbReference type="SMART" id="SM00950">
    <property type="entry name" value="Piwi"/>
    <property type="match status" value="1"/>
</dbReference>
<keyword evidence="3" id="KW-0963">Cytoplasm</keyword>
<accession>A0A7S5HGM6</accession>